<dbReference type="EMBL" id="QXTF01000001">
    <property type="protein sequence ID" value="RIX32558.1"/>
    <property type="molecule type" value="Genomic_DNA"/>
</dbReference>
<name>A0A418Q3S2_9SPHN</name>
<evidence type="ECO:0000313" key="3">
    <source>
        <dbReference type="Proteomes" id="UP000285023"/>
    </source>
</evidence>
<comment type="caution">
    <text evidence="2">The sequence shown here is derived from an EMBL/GenBank/DDBJ whole genome shotgun (WGS) entry which is preliminary data.</text>
</comment>
<accession>A0A418Q3S2</accession>
<reference evidence="2 3" key="1">
    <citation type="submission" date="2018-09" db="EMBL/GenBank/DDBJ databases">
        <title>Sphingomonas sp. DAC4.</title>
        <authorList>
            <person name="Seo T."/>
        </authorList>
    </citation>
    <scope>NUCLEOTIDE SEQUENCE [LARGE SCALE GENOMIC DNA]</scope>
    <source>
        <strain evidence="2 3">DAC4</strain>
    </source>
</reference>
<organism evidence="2 3">
    <name type="scientific">Sphingomonas edaphi</name>
    <dbReference type="NCBI Taxonomy" id="2315689"/>
    <lineage>
        <taxon>Bacteria</taxon>
        <taxon>Pseudomonadati</taxon>
        <taxon>Pseudomonadota</taxon>
        <taxon>Alphaproteobacteria</taxon>
        <taxon>Sphingomonadales</taxon>
        <taxon>Sphingomonadaceae</taxon>
        <taxon>Sphingomonas</taxon>
    </lineage>
</organism>
<dbReference type="OrthoDB" id="9907875at2"/>
<keyword evidence="3" id="KW-1185">Reference proteome</keyword>
<gene>
    <name evidence="2" type="ORF">D3M59_06410</name>
</gene>
<dbReference type="RefSeq" id="WP_119532614.1">
    <property type="nucleotide sequence ID" value="NZ_QXTF01000001.1"/>
</dbReference>
<dbReference type="PROSITE" id="PS51257">
    <property type="entry name" value="PROKAR_LIPOPROTEIN"/>
    <property type="match status" value="1"/>
</dbReference>
<dbReference type="Proteomes" id="UP000285023">
    <property type="component" value="Unassembled WGS sequence"/>
</dbReference>
<evidence type="ECO:0000313" key="2">
    <source>
        <dbReference type="EMBL" id="RIX32558.1"/>
    </source>
</evidence>
<evidence type="ECO:0008006" key="4">
    <source>
        <dbReference type="Google" id="ProtNLM"/>
    </source>
</evidence>
<sequence length="147" mass="15127">MKYLLPLITLMLAACNQQDDAPAPVQNEPAETPAAAEEVPSLEGSWNVTMAEGRDASAMGMTASFAGGSATLSTGCFRRGWTYTQQRNAVAFTTSPSGSSNCGGSRPGASEEGAFAALAESNIAIFGKEGKEATLSGTAGTLTLERR</sequence>
<evidence type="ECO:0000256" key="1">
    <source>
        <dbReference type="SAM" id="MobiDB-lite"/>
    </source>
</evidence>
<protein>
    <recommendedName>
        <fullName evidence="4">META domain-containing protein</fullName>
    </recommendedName>
</protein>
<proteinExistence type="predicted"/>
<feature type="region of interest" description="Disordered" evidence="1">
    <location>
        <begin position="20"/>
        <end position="40"/>
    </location>
</feature>
<feature type="compositionally biased region" description="Low complexity" evidence="1">
    <location>
        <begin position="28"/>
        <end position="38"/>
    </location>
</feature>
<dbReference type="AlphaFoldDB" id="A0A418Q3S2"/>